<evidence type="ECO:0000259" key="11">
    <source>
        <dbReference type="PROSITE" id="PS50089"/>
    </source>
</evidence>
<comment type="caution">
    <text evidence="13">The sequence shown here is derived from an EMBL/GenBank/DDBJ whole genome shotgun (WGS) entry which is preliminary data.</text>
</comment>
<evidence type="ECO:0000256" key="1">
    <source>
        <dbReference type="ARBA" id="ARBA00004123"/>
    </source>
</evidence>
<evidence type="ECO:0000256" key="10">
    <source>
        <dbReference type="SAM" id="MobiDB-lite"/>
    </source>
</evidence>
<dbReference type="InterPro" id="IPR001965">
    <property type="entry name" value="Znf_PHD"/>
</dbReference>
<dbReference type="EMBL" id="CAJQZP010000901">
    <property type="protein sequence ID" value="CAG4995347.1"/>
    <property type="molecule type" value="Genomic_DNA"/>
</dbReference>
<protein>
    <submittedName>
        <fullName evidence="13">(apollo) hypothetical protein</fullName>
    </submittedName>
</protein>
<dbReference type="PANTHER" id="PTHR12420:SF42">
    <property type="entry name" value="G2_M PHASE-SPECIFIC E3 UBIQUITIN-PROTEIN LIGASE"/>
    <property type="match status" value="1"/>
</dbReference>
<accession>A0A8S3X1R6</accession>
<dbReference type="OrthoDB" id="512616at2759"/>
<evidence type="ECO:0000256" key="2">
    <source>
        <dbReference type="ARBA" id="ARBA00004906"/>
    </source>
</evidence>
<feature type="compositionally biased region" description="Polar residues" evidence="10">
    <location>
        <begin position="389"/>
        <end position="402"/>
    </location>
</feature>
<dbReference type="PROSITE" id="PS50089">
    <property type="entry name" value="ZF_RING_2"/>
    <property type="match status" value="1"/>
</dbReference>
<evidence type="ECO:0000313" key="13">
    <source>
        <dbReference type="EMBL" id="CAG4995347.1"/>
    </source>
</evidence>
<keyword evidence="5 9" id="KW-0863">Zinc-finger</keyword>
<evidence type="ECO:0000256" key="7">
    <source>
        <dbReference type="ARBA" id="ARBA00022833"/>
    </source>
</evidence>
<feature type="domain" description="PHD-type" evidence="12">
    <location>
        <begin position="23"/>
        <end position="138"/>
    </location>
</feature>
<dbReference type="InterPro" id="IPR034732">
    <property type="entry name" value="EPHD"/>
</dbReference>
<dbReference type="Proteomes" id="UP000691718">
    <property type="component" value="Unassembled WGS sequence"/>
</dbReference>
<sequence length="1058" mass="120430">MSSKKGGITKKHLLLAKLVTGKKAPCVFCQRNVDDEIIYGKLYAIGDIQCHYFCVLLSCCLIQKGNDEDGLFGFLYPDIIAEVERSKKHKCSYCGRDGATLGCSVSQCRKQFHLPCGRERDAVSLFYGNYKTFCNKHAPKQKITDEIMAKVKLRSLSQRKMKQLKNQEMTKQNLLDTTTSCENENKMVQHEEQKEEMEAVCVICYETVDGYPTLRTFWPPCCARDAWFHRSCLQRMALSAGMHYLKCPLCNEKEIFYKAVLSQGYYVPDRDAAWELEQNAFSEIYERPVSCAAPECLCPMGRDHDADSGAWDIKLCVLCGSAGAHEQCRQRQDSSRYVCAVCAPVAPQDIDTLADCLETVVLQAEPQEPEVRRGVPMPSRMSLRRTKQRTLASERASSSNIERNAVANKTEKEEADSDDSVKDPDYEAQPTKHAEYSSDTAEEQNITTNYTNISDDHNLLTSNMVSINIENYEEPLSSTNEHAIVFNDPGVIENSELSAIENVSNENAASPIVYNSSPTKTGKKRRLNEANWKVNVAKRLRNSGHTQNEGDSVHPQIEREVKRQLRSGPMYTPDAFIGAIKAARNKSEPFHVNEMCFDDFFDWKSICTQMNFAIMKDEDNNTVKLAGLKMIKVQSSDPDAIFFKESYAEELFKKAIGDEIPKSDITASRLELNLKPPKKPPRGILEPLNMLKDIENILISPLKIFEQGLYERISKVGIKELKLDSNQLIEQMRQRFKKPRPLVEKKKIINDILESIFESLHKDKTKTKEPIKEWNSPKKCSDSEIETIEKILIENNNPTTEQNKVDFEGIDTNENPPIVLNKETLNLIEDNAMLVDSGDVQDIGKEIERDSERKETDNSSNSTFHLPPEFIAEESSNESLAIVDTPKKFKPVHIQKDSSMEISKNNETVNIDVVKLEETETKSDFINSLDIKSPFKANKCAFKFSPLDKEVLQSNKLDIDVECFKNHYLNEIDKDFKCTFNHQHVENEKADGKLTTAIDFAMNAYKTERKQRAAVKRKILEQEAVAKKRRRVSPKKNVHIKCNLKLKSDVRLKKLEPT</sequence>
<evidence type="ECO:0000256" key="8">
    <source>
        <dbReference type="ARBA" id="ARBA00023242"/>
    </source>
</evidence>
<dbReference type="SMART" id="SM00249">
    <property type="entry name" value="PHD"/>
    <property type="match status" value="1"/>
</dbReference>
<evidence type="ECO:0000256" key="5">
    <source>
        <dbReference type="ARBA" id="ARBA00022771"/>
    </source>
</evidence>
<evidence type="ECO:0000256" key="9">
    <source>
        <dbReference type="PROSITE-ProRule" id="PRU00175"/>
    </source>
</evidence>
<keyword evidence="4" id="KW-0479">Metal-binding</keyword>
<dbReference type="AlphaFoldDB" id="A0A8S3X1R6"/>
<dbReference type="Pfam" id="PF26054">
    <property type="entry name" value="PHD_G2E3"/>
    <property type="match status" value="1"/>
</dbReference>
<evidence type="ECO:0000256" key="6">
    <source>
        <dbReference type="ARBA" id="ARBA00022786"/>
    </source>
</evidence>
<comment type="subcellular location">
    <subcellularLocation>
        <location evidence="1">Nucleus</location>
    </subcellularLocation>
</comment>
<keyword evidence="3" id="KW-0808">Transferase</keyword>
<evidence type="ECO:0000256" key="3">
    <source>
        <dbReference type="ARBA" id="ARBA00022679"/>
    </source>
</evidence>
<feature type="region of interest" description="Disordered" evidence="10">
    <location>
        <begin position="366"/>
        <end position="443"/>
    </location>
</feature>
<feature type="domain" description="RING-type" evidence="11">
    <location>
        <begin position="201"/>
        <end position="251"/>
    </location>
</feature>
<dbReference type="InterPro" id="IPR001841">
    <property type="entry name" value="Znf_RING"/>
</dbReference>
<proteinExistence type="predicted"/>
<gene>
    <name evidence="13" type="ORF">PAPOLLO_LOCUS12800</name>
</gene>
<dbReference type="InterPro" id="IPR051188">
    <property type="entry name" value="PHD-type_Zinc_Finger"/>
</dbReference>
<dbReference type="InterPro" id="IPR042013">
    <property type="entry name" value="PHF7/G2E3_ePHD"/>
</dbReference>
<keyword evidence="6" id="KW-0833">Ubl conjugation pathway</keyword>
<evidence type="ECO:0000313" key="14">
    <source>
        <dbReference type="Proteomes" id="UP000691718"/>
    </source>
</evidence>
<dbReference type="GO" id="GO:0005634">
    <property type="term" value="C:nucleus"/>
    <property type="evidence" value="ECO:0007669"/>
    <property type="project" value="TreeGrafter"/>
</dbReference>
<dbReference type="PANTHER" id="PTHR12420">
    <property type="entry name" value="PHD FINGER PROTEIN"/>
    <property type="match status" value="1"/>
</dbReference>
<feature type="compositionally biased region" description="Basic and acidic residues" evidence="10">
    <location>
        <begin position="419"/>
        <end position="436"/>
    </location>
</feature>
<dbReference type="GO" id="GO:0008270">
    <property type="term" value="F:zinc ion binding"/>
    <property type="evidence" value="ECO:0007669"/>
    <property type="project" value="UniProtKB-KW"/>
</dbReference>
<keyword evidence="8" id="KW-0539">Nucleus</keyword>
<evidence type="ECO:0000259" key="12">
    <source>
        <dbReference type="PROSITE" id="PS51805"/>
    </source>
</evidence>
<dbReference type="Pfam" id="PF13771">
    <property type="entry name" value="zf-HC5HC2H"/>
    <property type="match status" value="1"/>
</dbReference>
<dbReference type="InterPro" id="IPR059102">
    <property type="entry name" value="PHD_PHF7/G2E3-like"/>
</dbReference>
<comment type="pathway">
    <text evidence="2">Protein modification; protein ubiquitination.</text>
</comment>
<organism evidence="13 14">
    <name type="scientific">Parnassius apollo</name>
    <name type="common">Apollo butterfly</name>
    <name type="synonym">Papilio apollo</name>
    <dbReference type="NCBI Taxonomy" id="110799"/>
    <lineage>
        <taxon>Eukaryota</taxon>
        <taxon>Metazoa</taxon>
        <taxon>Ecdysozoa</taxon>
        <taxon>Arthropoda</taxon>
        <taxon>Hexapoda</taxon>
        <taxon>Insecta</taxon>
        <taxon>Pterygota</taxon>
        <taxon>Neoptera</taxon>
        <taxon>Endopterygota</taxon>
        <taxon>Lepidoptera</taxon>
        <taxon>Glossata</taxon>
        <taxon>Ditrysia</taxon>
        <taxon>Papilionoidea</taxon>
        <taxon>Papilionidae</taxon>
        <taxon>Parnassiinae</taxon>
        <taxon>Parnassini</taxon>
        <taxon>Parnassius</taxon>
        <taxon>Parnassius</taxon>
    </lineage>
</organism>
<keyword evidence="14" id="KW-1185">Reference proteome</keyword>
<dbReference type="PROSITE" id="PS51805">
    <property type="entry name" value="EPHD"/>
    <property type="match status" value="1"/>
</dbReference>
<name>A0A8S3X1R6_PARAO</name>
<reference evidence="13" key="1">
    <citation type="submission" date="2021-04" db="EMBL/GenBank/DDBJ databases">
        <authorList>
            <person name="Tunstrom K."/>
        </authorList>
    </citation>
    <scope>NUCLEOTIDE SEQUENCE</scope>
</reference>
<keyword evidence="7" id="KW-0862">Zinc</keyword>
<dbReference type="CDD" id="cd15669">
    <property type="entry name" value="ePHD_PHF7_G2E3_like"/>
    <property type="match status" value="1"/>
</dbReference>
<evidence type="ECO:0000256" key="4">
    <source>
        <dbReference type="ARBA" id="ARBA00022723"/>
    </source>
</evidence>